<reference evidence="2 3" key="1">
    <citation type="journal article" date="2016" name="Sci. Rep.">
        <title>The genome sequence of the outbreeding globe artichoke constructed de novo incorporating a phase-aware low-pass sequencing strategy of F1 progeny.</title>
        <authorList>
            <person name="Scaglione D."/>
            <person name="Reyes-Chin-Wo S."/>
            <person name="Acquadro A."/>
            <person name="Froenicke L."/>
            <person name="Portis E."/>
            <person name="Beitel C."/>
            <person name="Tirone M."/>
            <person name="Mauro R."/>
            <person name="Lo Monaco A."/>
            <person name="Mauromicale G."/>
            <person name="Faccioli P."/>
            <person name="Cattivelli L."/>
            <person name="Rieseberg L."/>
            <person name="Michelmore R."/>
            <person name="Lanteri S."/>
        </authorList>
    </citation>
    <scope>NUCLEOTIDE SEQUENCE [LARGE SCALE GENOMIC DNA]</scope>
    <source>
        <strain evidence="2">2C</strain>
    </source>
</reference>
<evidence type="ECO:0000259" key="1">
    <source>
        <dbReference type="SMART" id="SM00579"/>
    </source>
</evidence>
<gene>
    <name evidence="2" type="ORF">Ccrd_000390</name>
</gene>
<protein>
    <submittedName>
        <fullName evidence="2">FBD-like protein</fullName>
    </submittedName>
</protein>
<evidence type="ECO:0000313" key="3">
    <source>
        <dbReference type="Proteomes" id="UP000243975"/>
    </source>
</evidence>
<feature type="non-terminal residue" evidence="2">
    <location>
        <position position="131"/>
    </location>
</feature>
<dbReference type="InterPro" id="IPR006566">
    <property type="entry name" value="FBD"/>
</dbReference>
<dbReference type="Gramene" id="KVH97501">
    <property type="protein sequence ID" value="KVH97501"/>
    <property type="gene ID" value="Ccrd_000390"/>
</dbReference>
<proteinExistence type="predicted"/>
<feature type="domain" description="FBD" evidence="1">
    <location>
        <begin position="24"/>
        <end position="96"/>
    </location>
</feature>
<dbReference type="SMART" id="SM00579">
    <property type="entry name" value="FBD"/>
    <property type="match status" value="1"/>
</dbReference>
<name>A0A103XVD0_CYNCS</name>
<keyword evidence="3" id="KW-1185">Reference proteome</keyword>
<dbReference type="EMBL" id="LEKV01003831">
    <property type="protein sequence ID" value="KVH97501.1"/>
    <property type="molecule type" value="Genomic_DNA"/>
</dbReference>
<comment type="caution">
    <text evidence="2">The sequence shown here is derived from an EMBL/GenBank/DDBJ whole genome shotgun (WGS) entry which is preliminary data.</text>
</comment>
<dbReference type="AlphaFoldDB" id="A0A103XVD0"/>
<organism evidence="2 3">
    <name type="scientific">Cynara cardunculus var. scolymus</name>
    <name type="common">Globe artichoke</name>
    <name type="synonym">Cynara scolymus</name>
    <dbReference type="NCBI Taxonomy" id="59895"/>
    <lineage>
        <taxon>Eukaryota</taxon>
        <taxon>Viridiplantae</taxon>
        <taxon>Streptophyta</taxon>
        <taxon>Embryophyta</taxon>
        <taxon>Tracheophyta</taxon>
        <taxon>Spermatophyta</taxon>
        <taxon>Magnoliopsida</taxon>
        <taxon>eudicotyledons</taxon>
        <taxon>Gunneridae</taxon>
        <taxon>Pentapetalae</taxon>
        <taxon>asterids</taxon>
        <taxon>campanulids</taxon>
        <taxon>Asterales</taxon>
        <taxon>Asteraceae</taxon>
        <taxon>Carduoideae</taxon>
        <taxon>Cardueae</taxon>
        <taxon>Carduinae</taxon>
        <taxon>Cynara</taxon>
    </lineage>
</organism>
<accession>A0A103XVD0</accession>
<dbReference type="STRING" id="59895.A0A103XVD0"/>
<dbReference type="Proteomes" id="UP000243975">
    <property type="component" value="Unassembled WGS sequence"/>
</dbReference>
<evidence type="ECO:0000313" key="2">
    <source>
        <dbReference type="EMBL" id="KVH97501.1"/>
    </source>
</evidence>
<sequence>MYYNQKEAVSQTAMNLLDLQDYSNVNLDHLRELEITNMSSVKPELDFVKLILAKSPMLQKVGIVLDNQVAVASEVKMLRDLLQFQRASTKAEIALYVAHYLLKKMVIAHKTTSSRFRSELLKLDRASPNAK</sequence>